<evidence type="ECO:0000313" key="1">
    <source>
        <dbReference type="EMBL" id="MCD1116287.1"/>
    </source>
</evidence>
<comment type="caution">
    <text evidence="1">The sequence shown here is derived from an EMBL/GenBank/DDBJ whole genome shotgun (WGS) entry which is preliminary data.</text>
</comment>
<evidence type="ECO:0000313" key="2">
    <source>
        <dbReference type="Proteomes" id="UP001108025"/>
    </source>
</evidence>
<protein>
    <submittedName>
        <fullName evidence="1">Uncharacterized protein</fullName>
    </submittedName>
</protein>
<sequence length="168" mass="19746">MKLKVLILLILFLLTHCKKKESEEFDFSYGNTFETNFSIKFNPDNDSVFIREHWSANDNKAPFSKTNYVSKLSKLQKKKLDSFIENVNFKAYDTLYFENYEDGEHYSFHIKNGDLNKTIRVHSNHAPKSLVDFSEWIYKTKNSLKLIQTSNTFEFKSKAVELEPPKAP</sequence>
<reference evidence="1" key="1">
    <citation type="submission" date="2021-11" db="EMBL/GenBank/DDBJ databases">
        <title>Description of novel Chryseobacterium species.</title>
        <authorList>
            <person name="Saticioglu I.B."/>
            <person name="Ay H."/>
            <person name="Altun S."/>
            <person name="Duman M."/>
        </authorList>
    </citation>
    <scope>NUCLEOTIDE SEQUENCE</scope>
    <source>
        <strain evidence="1">C-17</strain>
    </source>
</reference>
<dbReference type="RefSeq" id="WP_230667613.1">
    <property type="nucleotide sequence ID" value="NZ_JAJNAY010000001.1"/>
</dbReference>
<gene>
    <name evidence="1" type="ORF">LO744_05380</name>
</gene>
<organism evidence="1 2">
    <name type="scientific">Chryseobacterium turcicum</name>
    <dbReference type="NCBI Taxonomy" id="2898076"/>
    <lineage>
        <taxon>Bacteria</taxon>
        <taxon>Pseudomonadati</taxon>
        <taxon>Bacteroidota</taxon>
        <taxon>Flavobacteriia</taxon>
        <taxon>Flavobacteriales</taxon>
        <taxon>Weeksellaceae</taxon>
        <taxon>Chryseobacterium group</taxon>
        <taxon>Chryseobacterium</taxon>
    </lineage>
</organism>
<dbReference type="EMBL" id="JAJNAY010000001">
    <property type="protein sequence ID" value="MCD1116287.1"/>
    <property type="molecule type" value="Genomic_DNA"/>
</dbReference>
<proteinExistence type="predicted"/>
<keyword evidence="2" id="KW-1185">Reference proteome</keyword>
<dbReference type="Proteomes" id="UP001108025">
    <property type="component" value="Unassembled WGS sequence"/>
</dbReference>
<dbReference type="AlphaFoldDB" id="A0A9Q3V0V8"/>
<accession>A0A9Q3V0V8</accession>
<name>A0A9Q3V0V8_9FLAO</name>